<dbReference type="AlphaFoldDB" id="A0A9D2VZB7"/>
<name>A0A9D2VZB7_9FIRM</name>
<dbReference type="Proteomes" id="UP000813420">
    <property type="component" value="Unassembled WGS sequence"/>
</dbReference>
<comment type="caution">
    <text evidence="1">The sequence shown here is derived from an EMBL/GenBank/DDBJ whole genome shotgun (WGS) entry which is preliminary data.</text>
</comment>
<organism evidence="1 2">
    <name type="scientific">Merdimonas faecis</name>
    <dbReference type="NCBI Taxonomy" id="1653435"/>
    <lineage>
        <taxon>Bacteria</taxon>
        <taxon>Bacillati</taxon>
        <taxon>Bacillota</taxon>
        <taxon>Clostridia</taxon>
        <taxon>Lachnospirales</taxon>
        <taxon>Lachnospiraceae</taxon>
        <taxon>Merdimonas</taxon>
    </lineage>
</organism>
<dbReference type="EMBL" id="DYXE01000081">
    <property type="protein sequence ID" value="HJH50498.1"/>
    <property type="molecule type" value="Genomic_DNA"/>
</dbReference>
<proteinExistence type="predicted"/>
<gene>
    <name evidence="1" type="ORF">K8V39_09560</name>
</gene>
<reference evidence="1" key="2">
    <citation type="submission" date="2021-09" db="EMBL/GenBank/DDBJ databases">
        <authorList>
            <person name="Gilroy R."/>
        </authorList>
    </citation>
    <scope>NUCLEOTIDE SEQUENCE</scope>
    <source>
        <strain evidence="1">USAMLcec4-12693</strain>
    </source>
</reference>
<accession>A0A9D2VZB7</accession>
<reference evidence="1" key="1">
    <citation type="journal article" date="2021" name="PeerJ">
        <title>Extensive microbial diversity within the chicken gut microbiome revealed by metagenomics and culture.</title>
        <authorList>
            <person name="Gilroy R."/>
            <person name="Ravi A."/>
            <person name="Getino M."/>
            <person name="Pursley I."/>
            <person name="Horton D.L."/>
            <person name="Alikhan N.F."/>
            <person name="Baker D."/>
            <person name="Gharbi K."/>
            <person name="Hall N."/>
            <person name="Watson M."/>
            <person name="Adriaenssens E.M."/>
            <person name="Foster-Nyarko E."/>
            <person name="Jarju S."/>
            <person name="Secka A."/>
            <person name="Antonio M."/>
            <person name="Oren A."/>
            <person name="Chaudhuri R.R."/>
            <person name="La Ragione R."/>
            <person name="Hildebrand F."/>
            <person name="Pallen M.J."/>
        </authorList>
    </citation>
    <scope>NUCLEOTIDE SEQUENCE</scope>
    <source>
        <strain evidence="1">USAMLcec4-12693</strain>
    </source>
</reference>
<dbReference type="RefSeq" id="WP_277237049.1">
    <property type="nucleotide sequence ID" value="NZ_CAKNNN010000073.1"/>
</dbReference>
<protein>
    <submittedName>
        <fullName evidence="1">Type IV toxin-antitoxin system AbiEi family antitoxin domain-containing protein</fullName>
    </submittedName>
</protein>
<evidence type="ECO:0000313" key="2">
    <source>
        <dbReference type="Proteomes" id="UP000813420"/>
    </source>
</evidence>
<evidence type="ECO:0000313" key="1">
    <source>
        <dbReference type="EMBL" id="HJH50498.1"/>
    </source>
</evidence>
<sequence>MRSNTYDRMENVYSKFKGYIGTKELLGEGFTNRQIAFMAKEGYLEKVCHGYYWLAGKNEDKPSDYKCIEVCLSDPRAVICMNSALYYQGVIKVEPEYLSVATVRTDRSLLSMNFPITRHYFSVSNYSVGIRKKETQYGCYNIYDIERSICDLLRLESDIAVEITNNVKNDEEQYRRLLKYAELFQMRQKL</sequence>